<dbReference type="RefSeq" id="WP_354496471.1">
    <property type="nucleotide sequence ID" value="NZ_JBEPLV010000002.1"/>
</dbReference>
<keyword evidence="3" id="KW-1185">Reference proteome</keyword>
<feature type="transmembrane region" description="Helical" evidence="1">
    <location>
        <begin position="62"/>
        <end position="80"/>
    </location>
</feature>
<evidence type="ECO:0000256" key="1">
    <source>
        <dbReference type="SAM" id="Phobius"/>
    </source>
</evidence>
<gene>
    <name evidence="2" type="ORF">ABID47_002133</name>
</gene>
<keyword evidence="1" id="KW-0472">Membrane</keyword>
<accession>A0ABV2F163</accession>
<proteinExistence type="predicted"/>
<keyword evidence="1" id="KW-0812">Transmembrane</keyword>
<organism evidence="2 3">
    <name type="scientific">Paenibacillus favisporus</name>
    <dbReference type="NCBI Taxonomy" id="221028"/>
    <lineage>
        <taxon>Bacteria</taxon>
        <taxon>Bacillati</taxon>
        <taxon>Bacillota</taxon>
        <taxon>Bacilli</taxon>
        <taxon>Bacillales</taxon>
        <taxon>Paenibacillaceae</taxon>
        <taxon>Paenibacillus</taxon>
    </lineage>
</organism>
<feature type="transmembrane region" description="Helical" evidence="1">
    <location>
        <begin position="34"/>
        <end position="55"/>
    </location>
</feature>
<keyword evidence="1" id="KW-1133">Transmembrane helix</keyword>
<name>A0ABV2F163_9BACL</name>
<evidence type="ECO:0000313" key="2">
    <source>
        <dbReference type="EMBL" id="MET3545522.1"/>
    </source>
</evidence>
<protein>
    <submittedName>
        <fullName evidence="2">Uncharacterized protein</fullName>
    </submittedName>
</protein>
<comment type="caution">
    <text evidence="2">The sequence shown here is derived from an EMBL/GenBank/DDBJ whole genome shotgun (WGS) entry which is preliminary data.</text>
</comment>
<dbReference type="EMBL" id="JBEPLV010000002">
    <property type="protein sequence ID" value="MET3545522.1"/>
    <property type="molecule type" value="Genomic_DNA"/>
</dbReference>
<reference evidence="2 3" key="1">
    <citation type="submission" date="2024-06" db="EMBL/GenBank/DDBJ databases">
        <title>Genomic Encyclopedia of Type Strains, Phase IV (KMG-IV): sequencing the most valuable type-strain genomes for metagenomic binning, comparative biology and taxonomic classification.</title>
        <authorList>
            <person name="Goeker M."/>
        </authorList>
    </citation>
    <scope>NUCLEOTIDE SEQUENCE [LARGE SCALE GENOMIC DNA]</scope>
    <source>
        <strain evidence="2 3">DSM 17253</strain>
    </source>
</reference>
<sequence>MGTKGSVLGIIGSILGMVLSVFLIFWFRTDPGDIQYLVVIFFLLLPSSLASYAVVKASFSMLLIAEIWTIPLLSYLTFFGHGIPKFSLLIPLLYTINLWILKYKREEH</sequence>
<dbReference type="Proteomes" id="UP001549098">
    <property type="component" value="Unassembled WGS sequence"/>
</dbReference>
<evidence type="ECO:0000313" key="3">
    <source>
        <dbReference type="Proteomes" id="UP001549098"/>
    </source>
</evidence>
<feature type="transmembrane region" description="Helical" evidence="1">
    <location>
        <begin position="7"/>
        <end position="28"/>
    </location>
</feature>